<feature type="domain" description="VapC50 C-terminal" evidence="6">
    <location>
        <begin position="129"/>
        <end position="181"/>
    </location>
</feature>
<dbReference type="InterPro" id="IPR058652">
    <property type="entry name" value="VapC50_C"/>
</dbReference>
<evidence type="ECO:0000313" key="7">
    <source>
        <dbReference type="EMBL" id="MDA0159404.1"/>
    </source>
</evidence>
<feature type="domain" description="PIN" evidence="5">
    <location>
        <begin position="5"/>
        <end position="111"/>
    </location>
</feature>
<organism evidence="7 8">
    <name type="scientific">Solirubrobacter ginsenosidimutans</name>
    <dbReference type="NCBI Taxonomy" id="490573"/>
    <lineage>
        <taxon>Bacteria</taxon>
        <taxon>Bacillati</taxon>
        <taxon>Actinomycetota</taxon>
        <taxon>Thermoleophilia</taxon>
        <taxon>Solirubrobacterales</taxon>
        <taxon>Solirubrobacteraceae</taxon>
        <taxon>Solirubrobacter</taxon>
    </lineage>
</organism>
<dbReference type="AlphaFoldDB" id="A0A9X3RYR1"/>
<dbReference type="SUPFAM" id="SSF88723">
    <property type="entry name" value="PIN domain-like"/>
    <property type="match status" value="1"/>
</dbReference>
<keyword evidence="4" id="KW-0460">Magnesium</keyword>
<dbReference type="RefSeq" id="WP_270038098.1">
    <property type="nucleotide sequence ID" value="NZ_JAPDOD010000002.1"/>
</dbReference>
<keyword evidence="8" id="KW-1185">Reference proteome</keyword>
<dbReference type="GO" id="GO:0046872">
    <property type="term" value="F:metal ion binding"/>
    <property type="evidence" value="ECO:0007669"/>
    <property type="project" value="UniProtKB-KW"/>
</dbReference>
<evidence type="ECO:0000256" key="4">
    <source>
        <dbReference type="ARBA" id="ARBA00022842"/>
    </source>
</evidence>
<evidence type="ECO:0000256" key="3">
    <source>
        <dbReference type="ARBA" id="ARBA00022801"/>
    </source>
</evidence>
<proteinExistence type="predicted"/>
<dbReference type="InterPro" id="IPR002716">
    <property type="entry name" value="PIN_dom"/>
</dbReference>
<dbReference type="Pfam" id="PF13470">
    <property type="entry name" value="PIN_3"/>
    <property type="match status" value="1"/>
</dbReference>
<comment type="caution">
    <text evidence="7">The sequence shown here is derived from an EMBL/GenBank/DDBJ whole genome shotgun (WGS) entry which is preliminary data.</text>
</comment>
<accession>A0A9X3RYR1</accession>
<gene>
    <name evidence="7" type="ORF">OM076_03940</name>
</gene>
<dbReference type="Pfam" id="PF26343">
    <property type="entry name" value="VapC50_C"/>
    <property type="match status" value="1"/>
</dbReference>
<dbReference type="Proteomes" id="UP001149140">
    <property type="component" value="Unassembled WGS sequence"/>
</dbReference>
<keyword evidence="2" id="KW-0479">Metal-binding</keyword>
<evidence type="ECO:0000259" key="5">
    <source>
        <dbReference type="Pfam" id="PF13470"/>
    </source>
</evidence>
<evidence type="ECO:0000313" key="8">
    <source>
        <dbReference type="Proteomes" id="UP001149140"/>
    </source>
</evidence>
<dbReference type="GO" id="GO:0004518">
    <property type="term" value="F:nuclease activity"/>
    <property type="evidence" value="ECO:0007669"/>
    <property type="project" value="UniProtKB-KW"/>
</dbReference>
<keyword evidence="1" id="KW-0540">Nuclease</keyword>
<evidence type="ECO:0000259" key="6">
    <source>
        <dbReference type="Pfam" id="PF26343"/>
    </source>
</evidence>
<reference evidence="7" key="1">
    <citation type="submission" date="2022-10" db="EMBL/GenBank/DDBJ databases">
        <title>The WGS of Solirubrobacter ginsenosidimutans DSM 21036.</title>
        <authorList>
            <person name="Jiang Z."/>
        </authorList>
    </citation>
    <scope>NUCLEOTIDE SEQUENCE</scope>
    <source>
        <strain evidence="7">DSM 21036</strain>
    </source>
</reference>
<protein>
    <submittedName>
        <fullName evidence="7">PIN domain-containing protein</fullName>
    </submittedName>
</protein>
<dbReference type="EMBL" id="JAPDOD010000002">
    <property type="protein sequence ID" value="MDA0159404.1"/>
    <property type="molecule type" value="Genomic_DNA"/>
</dbReference>
<dbReference type="GO" id="GO:0016787">
    <property type="term" value="F:hydrolase activity"/>
    <property type="evidence" value="ECO:0007669"/>
    <property type="project" value="UniProtKB-KW"/>
</dbReference>
<evidence type="ECO:0000256" key="1">
    <source>
        <dbReference type="ARBA" id="ARBA00022722"/>
    </source>
</evidence>
<dbReference type="InterPro" id="IPR029060">
    <property type="entry name" value="PIN-like_dom_sf"/>
</dbReference>
<name>A0A9X3RYR1_9ACTN</name>
<sequence>MPFAAVLDANVLYPLPLRDTLLRIAETELYDPYWSERVLDEVVRNLMLDGRATEGQAARLAAAMDAAFVGAAVTDDSIARLEPAMTNDPKDRHVLAAAVASDAQAIVTFNLKDFPPEACEPFAIEAIHPDDFLLDLYELSRSVVAEVVDRQAAVLRRPPMTKDGLLDRLAVTVPRFAAALR</sequence>
<keyword evidence="3" id="KW-0378">Hydrolase</keyword>
<evidence type="ECO:0000256" key="2">
    <source>
        <dbReference type="ARBA" id="ARBA00022723"/>
    </source>
</evidence>